<dbReference type="EMBL" id="KN835821">
    <property type="protein sequence ID" value="KIK34030.1"/>
    <property type="molecule type" value="Genomic_DNA"/>
</dbReference>
<organism evidence="3 4">
    <name type="scientific">Suillus luteus UH-Slu-Lm8-n1</name>
    <dbReference type="NCBI Taxonomy" id="930992"/>
    <lineage>
        <taxon>Eukaryota</taxon>
        <taxon>Fungi</taxon>
        <taxon>Dikarya</taxon>
        <taxon>Basidiomycota</taxon>
        <taxon>Agaricomycotina</taxon>
        <taxon>Agaricomycetes</taxon>
        <taxon>Agaricomycetidae</taxon>
        <taxon>Boletales</taxon>
        <taxon>Suillineae</taxon>
        <taxon>Suillaceae</taxon>
        <taxon>Suillus</taxon>
    </lineage>
</organism>
<gene>
    <name evidence="3" type="ORF">CY34DRAFT_813205</name>
</gene>
<feature type="compositionally biased region" description="Polar residues" evidence="2">
    <location>
        <begin position="59"/>
        <end position="70"/>
    </location>
</feature>
<dbReference type="AlphaFoldDB" id="A0A0C9Z979"/>
<feature type="coiled-coil region" evidence="1">
    <location>
        <begin position="143"/>
        <end position="170"/>
    </location>
</feature>
<dbReference type="OrthoDB" id="2662795at2759"/>
<reference evidence="4" key="2">
    <citation type="submission" date="2015-01" db="EMBL/GenBank/DDBJ databases">
        <title>Evolutionary Origins and Diversification of the Mycorrhizal Mutualists.</title>
        <authorList>
            <consortium name="DOE Joint Genome Institute"/>
            <consortium name="Mycorrhizal Genomics Consortium"/>
            <person name="Kohler A."/>
            <person name="Kuo A."/>
            <person name="Nagy L.G."/>
            <person name="Floudas D."/>
            <person name="Copeland A."/>
            <person name="Barry K.W."/>
            <person name="Cichocki N."/>
            <person name="Veneault-Fourrey C."/>
            <person name="LaButti K."/>
            <person name="Lindquist E.A."/>
            <person name="Lipzen A."/>
            <person name="Lundell T."/>
            <person name="Morin E."/>
            <person name="Murat C."/>
            <person name="Riley R."/>
            <person name="Ohm R."/>
            <person name="Sun H."/>
            <person name="Tunlid A."/>
            <person name="Henrissat B."/>
            <person name="Grigoriev I.V."/>
            <person name="Hibbett D.S."/>
            <person name="Martin F."/>
        </authorList>
    </citation>
    <scope>NUCLEOTIDE SEQUENCE [LARGE SCALE GENOMIC DNA]</scope>
    <source>
        <strain evidence="4">UH-Slu-Lm8-n1</strain>
    </source>
</reference>
<evidence type="ECO:0000313" key="3">
    <source>
        <dbReference type="EMBL" id="KIK34030.1"/>
    </source>
</evidence>
<evidence type="ECO:0000313" key="4">
    <source>
        <dbReference type="Proteomes" id="UP000054485"/>
    </source>
</evidence>
<dbReference type="InParanoid" id="A0A0C9Z979"/>
<dbReference type="HOGENOM" id="CLU_1230622_0_0_1"/>
<accession>A0A0C9Z979</accession>
<proteinExistence type="predicted"/>
<evidence type="ECO:0000256" key="1">
    <source>
        <dbReference type="SAM" id="Coils"/>
    </source>
</evidence>
<evidence type="ECO:0000256" key="2">
    <source>
        <dbReference type="SAM" id="MobiDB-lite"/>
    </source>
</evidence>
<feature type="compositionally biased region" description="Basic residues" evidence="2">
    <location>
        <begin position="41"/>
        <end position="50"/>
    </location>
</feature>
<protein>
    <submittedName>
        <fullName evidence="3">Unplaced genomic scaffold CY34scaffold_690, whole genome shotgun sequence</fullName>
    </submittedName>
</protein>
<name>A0A0C9Z979_9AGAM</name>
<dbReference type="Proteomes" id="UP000054485">
    <property type="component" value="Unassembled WGS sequence"/>
</dbReference>
<keyword evidence="1" id="KW-0175">Coiled coil</keyword>
<sequence length="225" mass="25842">MGRPRLHATAEERAAAARKYRQDYYERNKKMISVKMAAKYKARRVGKLNRKQPEPAKMTQLSGHSPQPESHVTEQETSDSESEHETSSLPNNTFHRTDLQQRIKDIQTAIAETTALHAQDYFEHLYSSLTNNSNDYQLRLSVISDALKLLERHSLQARTLEAELVEENETGKLLSQAQELTQTLRDMTGAAEELWCFIVGDPDATKLIQQYSRGELRFQRPIIDK</sequence>
<reference evidence="3 4" key="1">
    <citation type="submission" date="2014-04" db="EMBL/GenBank/DDBJ databases">
        <authorList>
            <consortium name="DOE Joint Genome Institute"/>
            <person name="Kuo A."/>
            <person name="Ruytinx J."/>
            <person name="Rineau F."/>
            <person name="Colpaert J."/>
            <person name="Kohler A."/>
            <person name="Nagy L.G."/>
            <person name="Floudas D."/>
            <person name="Copeland A."/>
            <person name="Barry K.W."/>
            <person name="Cichocki N."/>
            <person name="Veneault-Fourrey C."/>
            <person name="LaButti K."/>
            <person name="Lindquist E.A."/>
            <person name="Lipzen A."/>
            <person name="Lundell T."/>
            <person name="Morin E."/>
            <person name="Murat C."/>
            <person name="Sun H."/>
            <person name="Tunlid A."/>
            <person name="Henrissat B."/>
            <person name="Grigoriev I.V."/>
            <person name="Hibbett D.S."/>
            <person name="Martin F."/>
            <person name="Nordberg H.P."/>
            <person name="Cantor M.N."/>
            <person name="Hua S.X."/>
        </authorList>
    </citation>
    <scope>NUCLEOTIDE SEQUENCE [LARGE SCALE GENOMIC DNA]</scope>
    <source>
        <strain evidence="3 4">UH-Slu-Lm8-n1</strain>
    </source>
</reference>
<feature type="region of interest" description="Disordered" evidence="2">
    <location>
        <begin position="41"/>
        <end position="96"/>
    </location>
</feature>
<keyword evidence="4" id="KW-1185">Reference proteome</keyword>